<evidence type="ECO:0000313" key="1">
    <source>
        <dbReference type="Proteomes" id="UP000095283"/>
    </source>
</evidence>
<organism evidence="1 2">
    <name type="scientific">Heterorhabditis bacteriophora</name>
    <name type="common">Entomopathogenic nematode worm</name>
    <dbReference type="NCBI Taxonomy" id="37862"/>
    <lineage>
        <taxon>Eukaryota</taxon>
        <taxon>Metazoa</taxon>
        <taxon>Ecdysozoa</taxon>
        <taxon>Nematoda</taxon>
        <taxon>Chromadorea</taxon>
        <taxon>Rhabditida</taxon>
        <taxon>Rhabditina</taxon>
        <taxon>Rhabditomorpha</taxon>
        <taxon>Strongyloidea</taxon>
        <taxon>Heterorhabditidae</taxon>
        <taxon>Heterorhabditis</taxon>
    </lineage>
</organism>
<sequence length="82" mass="9483">MVTNVINISSSISRKTFWQTNGWRKYFNAYGFENAASNRDEALDSGAKFPKERAVFGLKLEPPEDDISVYYKYFLNNTSIMK</sequence>
<dbReference type="Proteomes" id="UP000095283">
    <property type="component" value="Unplaced"/>
</dbReference>
<protein>
    <submittedName>
        <fullName evidence="2">Uncharacterized protein</fullName>
    </submittedName>
</protein>
<keyword evidence="1" id="KW-1185">Reference proteome</keyword>
<evidence type="ECO:0000313" key="2">
    <source>
        <dbReference type="WBParaSite" id="Hba_02569"/>
    </source>
</evidence>
<proteinExistence type="predicted"/>
<dbReference type="WBParaSite" id="Hba_02569">
    <property type="protein sequence ID" value="Hba_02569"/>
    <property type="gene ID" value="Hba_02569"/>
</dbReference>
<reference evidence="2" key="1">
    <citation type="submission" date="2016-11" db="UniProtKB">
        <authorList>
            <consortium name="WormBaseParasite"/>
        </authorList>
    </citation>
    <scope>IDENTIFICATION</scope>
</reference>
<accession>A0A1I7WCV4</accession>
<name>A0A1I7WCV4_HETBA</name>
<dbReference type="AlphaFoldDB" id="A0A1I7WCV4"/>